<dbReference type="Pfam" id="PF00440">
    <property type="entry name" value="TetR_N"/>
    <property type="match status" value="1"/>
</dbReference>
<dbReference type="GO" id="GO:0000976">
    <property type="term" value="F:transcription cis-regulatory region binding"/>
    <property type="evidence" value="ECO:0007669"/>
    <property type="project" value="TreeGrafter"/>
</dbReference>
<dbReference type="InterPro" id="IPR054129">
    <property type="entry name" value="DesT_TetR_C"/>
</dbReference>
<dbReference type="PRINTS" id="PR00455">
    <property type="entry name" value="HTHTETR"/>
</dbReference>
<evidence type="ECO:0000256" key="3">
    <source>
        <dbReference type="ARBA" id="ARBA00023163"/>
    </source>
</evidence>
<feature type="compositionally biased region" description="Low complexity" evidence="5">
    <location>
        <begin position="7"/>
        <end position="30"/>
    </location>
</feature>
<dbReference type="SUPFAM" id="SSF48498">
    <property type="entry name" value="Tetracyclin repressor-like, C-terminal domain"/>
    <property type="match status" value="1"/>
</dbReference>
<gene>
    <name evidence="7" type="ORF">OG549_24375</name>
</gene>
<dbReference type="InterPro" id="IPR036271">
    <property type="entry name" value="Tet_transcr_reg_TetR-rel_C_sf"/>
</dbReference>
<dbReference type="PANTHER" id="PTHR30055:SF227">
    <property type="entry name" value="TRANSCRIPTIONAL REGULATORY PROTEIN (PROBABLY TETR-FAMILY)-RELATED"/>
    <property type="match status" value="1"/>
</dbReference>
<evidence type="ECO:0000256" key="5">
    <source>
        <dbReference type="SAM" id="MobiDB-lite"/>
    </source>
</evidence>
<dbReference type="PROSITE" id="PS01081">
    <property type="entry name" value="HTH_TETR_1"/>
    <property type="match status" value="1"/>
</dbReference>
<dbReference type="Pfam" id="PF21943">
    <property type="entry name" value="TetR_C_46"/>
    <property type="match status" value="1"/>
</dbReference>
<dbReference type="InterPro" id="IPR009057">
    <property type="entry name" value="Homeodomain-like_sf"/>
</dbReference>
<name>A0AAU2V8B5_9ACTN</name>
<dbReference type="PROSITE" id="PS50977">
    <property type="entry name" value="HTH_TETR_2"/>
    <property type="match status" value="1"/>
</dbReference>
<feature type="DNA-binding region" description="H-T-H motif" evidence="4">
    <location>
        <begin position="67"/>
        <end position="86"/>
    </location>
</feature>
<dbReference type="GO" id="GO:0045892">
    <property type="term" value="P:negative regulation of DNA-templated transcription"/>
    <property type="evidence" value="ECO:0007669"/>
    <property type="project" value="UniProtKB-ARBA"/>
</dbReference>
<keyword evidence="2 4" id="KW-0238">DNA-binding</keyword>
<dbReference type="InterPro" id="IPR050109">
    <property type="entry name" value="HTH-type_TetR-like_transc_reg"/>
</dbReference>
<feature type="region of interest" description="Disordered" evidence="5">
    <location>
        <begin position="1"/>
        <end position="45"/>
    </location>
</feature>
<dbReference type="InterPro" id="IPR001647">
    <property type="entry name" value="HTH_TetR"/>
</dbReference>
<dbReference type="AlphaFoldDB" id="A0AAU2V8B5"/>
<protein>
    <submittedName>
        <fullName evidence="7">TetR/AcrR family transcriptional regulator</fullName>
    </submittedName>
</protein>
<accession>A0AAU2V8B5</accession>
<dbReference type="PANTHER" id="PTHR30055">
    <property type="entry name" value="HTH-TYPE TRANSCRIPTIONAL REGULATOR RUTR"/>
    <property type="match status" value="1"/>
</dbReference>
<dbReference type="InterPro" id="IPR023772">
    <property type="entry name" value="DNA-bd_HTH_TetR-type_CS"/>
</dbReference>
<organism evidence="7">
    <name type="scientific">Streptomyces sp. NBC_00003</name>
    <dbReference type="NCBI Taxonomy" id="2903608"/>
    <lineage>
        <taxon>Bacteria</taxon>
        <taxon>Bacillati</taxon>
        <taxon>Actinomycetota</taxon>
        <taxon>Actinomycetes</taxon>
        <taxon>Kitasatosporales</taxon>
        <taxon>Streptomycetaceae</taxon>
        <taxon>Streptomyces</taxon>
    </lineage>
</organism>
<reference evidence="7" key="1">
    <citation type="submission" date="2022-10" db="EMBL/GenBank/DDBJ databases">
        <title>The complete genomes of actinobacterial strains from the NBC collection.</title>
        <authorList>
            <person name="Joergensen T.S."/>
            <person name="Alvarez Arevalo M."/>
            <person name="Sterndorff E.B."/>
            <person name="Faurdal D."/>
            <person name="Vuksanovic O."/>
            <person name="Mourched A.-S."/>
            <person name="Charusanti P."/>
            <person name="Shaw S."/>
            <person name="Blin K."/>
            <person name="Weber T."/>
        </authorList>
    </citation>
    <scope>NUCLEOTIDE SEQUENCE</scope>
    <source>
        <strain evidence="7">NBC_00003</strain>
    </source>
</reference>
<keyword evidence="1" id="KW-0805">Transcription regulation</keyword>
<evidence type="ECO:0000256" key="2">
    <source>
        <dbReference type="ARBA" id="ARBA00023125"/>
    </source>
</evidence>
<proteinExistence type="predicted"/>
<evidence type="ECO:0000256" key="1">
    <source>
        <dbReference type="ARBA" id="ARBA00023015"/>
    </source>
</evidence>
<evidence type="ECO:0000256" key="4">
    <source>
        <dbReference type="PROSITE-ProRule" id="PRU00335"/>
    </source>
</evidence>
<dbReference type="FunFam" id="1.10.10.60:FF:000141">
    <property type="entry name" value="TetR family transcriptional regulator"/>
    <property type="match status" value="1"/>
</dbReference>
<dbReference type="Gene3D" id="1.10.357.10">
    <property type="entry name" value="Tetracycline Repressor, domain 2"/>
    <property type="match status" value="1"/>
</dbReference>
<evidence type="ECO:0000313" key="7">
    <source>
        <dbReference type="EMBL" id="WTW63533.1"/>
    </source>
</evidence>
<sequence length="240" mass="26092">MMDDVATDSSTTRTTSTSGSSRSAGAAGSAEKPRRTRRTRMTGAERREQLLDIGRTLFAEKGFEGTSVEEIAAKAGVSKPVVYEHFGGKEGLYAVVVDREMRSLLDMVTGALTAGHPRELLEQAAFALLDYIETYTDGFRILVRDSPVAQSTGTFASLISDIATQVEDILGLEFKARGFDAKLAPLYAQALVGMVALTGQWWLDVRKPKKAEVAAHLVNLAWHGLDGLEPKPRLIGHRKN</sequence>
<feature type="domain" description="HTH tetR-type" evidence="6">
    <location>
        <begin position="44"/>
        <end position="104"/>
    </location>
</feature>
<evidence type="ECO:0000259" key="6">
    <source>
        <dbReference type="PROSITE" id="PS50977"/>
    </source>
</evidence>
<keyword evidence="3" id="KW-0804">Transcription</keyword>
<dbReference type="SUPFAM" id="SSF46689">
    <property type="entry name" value="Homeodomain-like"/>
    <property type="match status" value="1"/>
</dbReference>
<dbReference type="EMBL" id="CP108318">
    <property type="protein sequence ID" value="WTW63533.1"/>
    <property type="molecule type" value="Genomic_DNA"/>
</dbReference>
<dbReference type="GO" id="GO:0003700">
    <property type="term" value="F:DNA-binding transcription factor activity"/>
    <property type="evidence" value="ECO:0007669"/>
    <property type="project" value="TreeGrafter"/>
</dbReference>